<comment type="caution">
    <text evidence="4">The sequence shown here is derived from an EMBL/GenBank/DDBJ whole genome shotgun (WGS) entry which is preliminary data.</text>
</comment>
<name>A0ABR2IWA2_9PEZI</name>
<evidence type="ECO:0000313" key="5">
    <source>
        <dbReference type="Proteomes" id="UP001390339"/>
    </source>
</evidence>
<organism evidence="4 5">
    <name type="scientific">Apiospora arundinis</name>
    <dbReference type="NCBI Taxonomy" id="335852"/>
    <lineage>
        <taxon>Eukaryota</taxon>
        <taxon>Fungi</taxon>
        <taxon>Dikarya</taxon>
        <taxon>Ascomycota</taxon>
        <taxon>Pezizomycotina</taxon>
        <taxon>Sordariomycetes</taxon>
        <taxon>Xylariomycetidae</taxon>
        <taxon>Amphisphaeriales</taxon>
        <taxon>Apiosporaceae</taxon>
        <taxon>Apiospora</taxon>
    </lineage>
</organism>
<feature type="signal peptide" evidence="2">
    <location>
        <begin position="1"/>
        <end position="17"/>
    </location>
</feature>
<evidence type="ECO:0000256" key="1">
    <source>
        <dbReference type="SAM" id="MobiDB-lite"/>
    </source>
</evidence>
<keyword evidence="5" id="KW-1185">Reference proteome</keyword>
<feature type="chain" id="PRO_5046071558" evidence="2">
    <location>
        <begin position="18"/>
        <end position="203"/>
    </location>
</feature>
<accession>A0ABR2IWA2</accession>
<gene>
    <name evidence="4" type="ORF">PGQ11_007655</name>
</gene>
<protein>
    <submittedName>
        <fullName evidence="4">Infection structure specific protein</fullName>
    </submittedName>
</protein>
<evidence type="ECO:0000313" key="4">
    <source>
        <dbReference type="EMBL" id="KAK8869077.1"/>
    </source>
</evidence>
<evidence type="ECO:0000259" key="3">
    <source>
        <dbReference type="Pfam" id="PF24870"/>
    </source>
</evidence>
<feature type="region of interest" description="Disordered" evidence="1">
    <location>
        <begin position="120"/>
        <end position="178"/>
    </location>
</feature>
<sequence length="203" mass="20754">MYAPSLFTAVFFALATAQRPAAVQREAFDAKCTKALQDVLPIYALVPTPPPALESIPMPTNPCDAPTFKNDRNNTLSAQYVSYTSKVSVWYKSHSSDILAALSQCPDLVSVAAEGPFCSTTSTTSTSSSIVTPKPSPTAPTAAPKAPAAPGKSDAGSGGDSAFNAASSKPSDKPESSDAHHASAAVFSMAIAAASFLGAVVVL</sequence>
<feature type="compositionally biased region" description="Low complexity" evidence="1">
    <location>
        <begin position="120"/>
        <end position="169"/>
    </location>
</feature>
<evidence type="ECO:0000256" key="2">
    <source>
        <dbReference type="SAM" id="SignalP"/>
    </source>
</evidence>
<keyword evidence="2" id="KW-0732">Signal</keyword>
<reference evidence="4 5" key="1">
    <citation type="journal article" date="2024" name="IMA Fungus">
        <title>Apiospora arundinis, a panoply of carbohydrate-active enzymes and secondary metabolites.</title>
        <authorList>
            <person name="Sorensen T."/>
            <person name="Petersen C."/>
            <person name="Muurmann A.T."/>
            <person name="Christiansen J.V."/>
            <person name="Brundto M.L."/>
            <person name="Overgaard C.K."/>
            <person name="Boysen A.T."/>
            <person name="Wollenberg R.D."/>
            <person name="Larsen T.O."/>
            <person name="Sorensen J.L."/>
            <person name="Nielsen K.L."/>
            <person name="Sondergaard T.E."/>
        </authorList>
    </citation>
    <scope>NUCLEOTIDE SEQUENCE [LARGE SCALE GENOMIC DNA]</scope>
    <source>
        <strain evidence="4 5">AAU 773</strain>
    </source>
</reference>
<dbReference type="Pfam" id="PF24870">
    <property type="entry name" value="DUF7735"/>
    <property type="match status" value="1"/>
</dbReference>
<feature type="domain" description="DUF7735" evidence="3">
    <location>
        <begin position="67"/>
        <end position="107"/>
    </location>
</feature>
<dbReference type="EMBL" id="JAPCWZ010000004">
    <property type="protein sequence ID" value="KAK8869077.1"/>
    <property type="molecule type" value="Genomic_DNA"/>
</dbReference>
<proteinExistence type="predicted"/>
<dbReference type="Proteomes" id="UP001390339">
    <property type="component" value="Unassembled WGS sequence"/>
</dbReference>
<dbReference type="InterPro" id="IPR056637">
    <property type="entry name" value="DUF7735"/>
</dbReference>